<dbReference type="EMBL" id="JAVDYI010000001">
    <property type="protein sequence ID" value="MDR7360018.1"/>
    <property type="molecule type" value="Genomic_DNA"/>
</dbReference>
<comment type="caution">
    <text evidence="7">The sequence shown here is derived from an EMBL/GenBank/DDBJ whole genome shotgun (WGS) entry which is preliminary data.</text>
</comment>
<dbReference type="InterPro" id="IPR001123">
    <property type="entry name" value="LeuE-type"/>
</dbReference>
<evidence type="ECO:0000256" key="3">
    <source>
        <dbReference type="ARBA" id="ARBA00022692"/>
    </source>
</evidence>
<dbReference type="Pfam" id="PF01810">
    <property type="entry name" value="LysE"/>
    <property type="match status" value="1"/>
</dbReference>
<accession>A0ABU2BN06</accession>
<organism evidence="7 8">
    <name type="scientific">Paeniglutamicibacter sulfureus</name>
    <dbReference type="NCBI Taxonomy" id="43666"/>
    <lineage>
        <taxon>Bacteria</taxon>
        <taxon>Bacillati</taxon>
        <taxon>Actinomycetota</taxon>
        <taxon>Actinomycetes</taxon>
        <taxon>Micrococcales</taxon>
        <taxon>Micrococcaceae</taxon>
        <taxon>Paeniglutamicibacter</taxon>
    </lineage>
</organism>
<keyword evidence="4 6" id="KW-1133">Transmembrane helix</keyword>
<proteinExistence type="predicted"/>
<evidence type="ECO:0000256" key="4">
    <source>
        <dbReference type="ARBA" id="ARBA00022989"/>
    </source>
</evidence>
<name>A0ABU2BN06_9MICC</name>
<dbReference type="Proteomes" id="UP001183817">
    <property type="component" value="Unassembled WGS sequence"/>
</dbReference>
<protein>
    <submittedName>
        <fullName evidence="7">Threonine/homoserine/homoserine lactone efflux protein</fullName>
    </submittedName>
</protein>
<gene>
    <name evidence="7" type="ORF">J2S64_003709</name>
</gene>
<evidence type="ECO:0000256" key="2">
    <source>
        <dbReference type="ARBA" id="ARBA00022475"/>
    </source>
</evidence>
<dbReference type="PANTHER" id="PTHR30086:SF20">
    <property type="entry name" value="ARGININE EXPORTER PROTEIN ARGO-RELATED"/>
    <property type="match status" value="1"/>
</dbReference>
<comment type="subcellular location">
    <subcellularLocation>
        <location evidence="1">Cell membrane</location>
        <topology evidence="1">Multi-pass membrane protein</topology>
    </subcellularLocation>
</comment>
<dbReference type="RefSeq" id="WP_310292706.1">
    <property type="nucleotide sequence ID" value="NZ_BAAAWO010000001.1"/>
</dbReference>
<keyword evidence="3 6" id="KW-0812">Transmembrane</keyword>
<feature type="transmembrane region" description="Helical" evidence="6">
    <location>
        <begin position="12"/>
        <end position="32"/>
    </location>
</feature>
<keyword evidence="8" id="KW-1185">Reference proteome</keyword>
<reference evidence="7 8" key="1">
    <citation type="submission" date="2023-07" db="EMBL/GenBank/DDBJ databases">
        <title>Sequencing the genomes of 1000 actinobacteria strains.</title>
        <authorList>
            <person name="Klenk H.-P."/>
        </authorList>
    </citation>
    <scope>NUCLEOTIDE SEQUENCE [LARGE SCALE GENOMIC DNA]</scope>
    <source>
        <strain evidence="7 8">DSM 20167</strain>
    </source>
</reference>
<feature type="transmembrane region" description="Helical" evidence="6">
    <location>
        <begin position="130"/>
        <end position="150"/>
    </location>
</feature>
<feature type="transmembrane region" description="Helical" evidence="6">
    <location>
        <begin position="61"/>
        <end position="83"/>
    </location>
</feature>
<dbReference type="PANTHER" id="PTHR30086">
    <property type="entry name" value="ARGININE EXPORTER PROTEIN ARGO"/>
    <property type="match status" value="1"/>
</dbReference>
<sequence length="155" mass="16421">MSLGVGALVAESVVVFIIIKFLGAGYLIYLGVQAIRHRNEHTDTDTSPRARPSSFRLIREGFFVGVTNPKTIVFFVAVLPQFVSYENGAIPLQMATLGMIFFAIGVASDSVWALTAGTARAWFARSPKRLSHMGAGGGVVMIGLGGAMALTGSKT</sequence>
<feature type="transmembrane region" description="Helical" evidence="6">
    <location>
        <begin position="95"/>
        <end position="118"/>
    </location>
</feature>
<evidence type="ECO:0000313" key="8">
    <source>
        <dbReference type="Proteomes" id="UP001183817"/>
    </source>
</evidence>
<keyword evidence="5 6" id="KW-0472">Membrane</keyword>
<evidence type="ECO:0000256" key="6">
    <source>
        <dbReference type="SAM" id="Phobius"/>
    </source>
</evidence>
<evidence type="ECO:0000313" key="7">
    <source>
        <dbReference type="EMBL" id="MDR7360018.1"/>
    </source>
</evidence>
<evidence type="ECO:0000256" key="5">
    <source>
        <dbReference type="ARBA" id="ARBA00023136"/>
    </source>
</evidence>
<evidence type="ECO:0000256" key="1">
    <source>
        <dbReference type="ARBA" id="ARBA00004651"/>
    </source>
</evidence>
<keyword evidence="2" id="KW-1003">Cell membrane</keyword>